<reference evidence="1 2" key="1">
    <citation type="journal article" date="2013" name="Genome Announc.">
        <title>Complete Genome Sequence of Glaciecola psychrophila Strain 170T.</title>
        <authorList>
            <person name="Yin J."/>
            <person name="Chen J."/>
            <person name="Liu G."/>
            <person name="Yu Y."/>
            <person name="Song L."/>
            <person name="Wang X."/>
            <person name="Qu X."/>
        </authorList>
    </citation>
    <scope>NUCLEOTIDE SEQUENCE [LARGE SCALE GENOMIC DNA]</scope>
    <source>
        <strain evidence="1 2">170</strain>
    </source>
</reference>
<protein>
    <submittedName>
        <fullName evidence="1">Uncharacterized protein</fullName>
    </submittedName>
</protein>
<dbReference type="PATRIC" id="fig|1129794.4.peg.812"/>
<keyword evidence="2" id="KW-1185">Reference proteome</keyword>
<evidence type="ECO:0000313" key="2">
    <source>
        <dbReference type="Proteomes" id="UP000011864"/>
    </source>
</evidence>
<evidence type="ECO:0000313" key="1">
    <source>
        <dbReference type="EMBL" id="AGH42931.1"/>
    </source>
</evidence>
<proteinExistence type="predicted"/>
<organism evidence="1 2">
    <name type="scientific">Paraglaciecola psychrophila 170</name>
    <dbReference type="NCBI Taxonomy" id="1129794"/>
    <lineage>
        <taxon>Bacteria</taxon>
        <taxon>Pseudomonadati</taxon>
        <taxon>Pseudomonadota</taxon>
        <taxon>Gammaproteobacteria</taxon>
        <taxon>Alteromonadales</taxon>
        <taxon>Alteromonadaceae</taxon>
        <taxon>Paraglaciecola</taxon>
    </lineage>
</organism>
<dbReference type="AlphaFoldDB" id="K6ZSR1"/>
<accession>K6ZSR1</accession>
<dbReference type="HOGENOM" id="CLU_2736402_0_0_6"/>
<dbReference type="EMBL" id="CP003837">
    <property type="protein sequence ID" value="AGH42931.1"/>
    <property type="molecule type" value="Genomic_DNA"/>
</dbReference>
<dbReference type="Proteomes" id="UP000011864">
    <property type="component" value="Chromosome"/>
</dbReference>
<sequence>MGLSLIIISQFKLKQKNYLLFWGLVITVRKYWLKNSHFSHSIFESYSRLLNSNLALMRLKYGFKNNSDKSL</sequence>
<gene>
    <name evidence="1" type="ORF">C427_0822</name>
</gene>
<name>K6ZSR1_9ALTE</name>
<dbReference type="KEGG" id="gps:C427_0822"/>